<comment type="caution">
    <text evidence="2">The sequence shown here is derived from an EMBL/GenBank/DDBJ whole genome shotgun (WGS) entry which is preliminary data.</text>
</comment>
<organism evidence="2 3">
    <name type="scientific">Stutzerimonas azotifigens</name>
    <dbReference type="NCBI Taxonomy" id="291995"/>
    <lineage>
        <taxon>Bacteria</taxon>
        <taxon>Pseudomonadati</taxon>
        <taxon>Pseudomonadota</taxon>
        <taxon>Gammaproteobacteria</taxon>
        <taxon>Pseudomonadales</taxon>
        <taxon>Pseudomonadaceae</taxon>
        <taxon>Stutzerimonas</taxon>
    </lineage>
</organism>
<keyword evidence="3" id="KW-1185">Reference proteome</keyword>
<proteinExistence type="predicted"/>
<keyword evidence="1" id="KW-0732">Signal</keyword>
<reference evidence="2 3" key="1">
    <citation type="submission" date="2020-02" db="EMBL/GenBank/DDBJ databases">
        <title>Synteny-based analysis reveals conserved mechanism for high triclosan tolerance in Pseudomonas, as well as instances of horizontal transfer.</title>
        <authorList>
            <person name="Mcfarland A.G."/>
            <person name="Bertucci H.K."/>
            <person name="Litmann E."/>
            <person name="Shen J."/>
            <person name="Huttenhower C."/>
            <person name="Hartmann E.M."/>
        </authorList>
    </citation>
    <scope>NUCLEOTIDE SEQUENCE [LARGE SCALE GENOMIC DNA]</scope>
    <source>
        <strain evidence="2 3">115A1</strain>
    </source>
</reference>
<sequence>MNHFAAIASFVTASAFASVVSAESHQKAADGLAQAPGAVAAQLDSRPTDDSRQAK</sequence>
<evidence type="ECO:0000256" key="1">
    <source>
        <dbReference type="SAM" id="SignalP"/>
    </source>
</evidence>
<feature type="signal peptide" evidence="1">
    <location>
        <begin position="1"/>
        <end position="17"/>
    </location>
</feature>
<evidence type="ECO:0000313" key="3">
    <source>
        <dbReference type="Proteomes" id="UP000786387"/>
    </source>
</evidence>
<accession>A0ABR5Z0N3</accession>
<evidence type="ECO:0000313" key="2">
    <source>
        <dbReference type="EMBL" id="MBA1273741.1"/>
    </source>
</evidence>
<protein>
    <recommendedName>
        <fullName evidence="4">DUF4148 domain-containing protein</fullName>
    </recommendedName>
</protein>
<gene>
    <name evidence="2" type="ORF">G7026_10255</name>
</gene>
<dbReference type="RefSeq" id="WP_181070669.1">
    <property type="nucleotide sequence ID" value="NZ_JAAMRF010000004.1"/>
</dbReference>
<name>A0ABR5Z0N3_9GAMM</name>
<dbReference type="EMBL" id="JAAMRF010000004">
    <property type="protein sequence ID" value="MBA1273741.1"/>
    <property type="molecule type" value="Genomic_DNA"/>
</dbReference>
<dbReference type="Proteomes" id="UP000786387">
    <property type="component" value="Unassembled WGS sequence"/>
</dbReference>
<feature type="chain" id="PRO_5046656845" description="DUF4148 domain-containing protein" evidence="1">
    <location>
        <begin position="18"/>
        <end position="55"/>
    </location>
</feature>
<evidence type="ECO:0008006" key="4">
    <source>
        <dbReference type="Google" id="ProtNLM"/>
    </source>
</evidence>